<dbReference type="RefSeq" id="WP_204032688.1">
    <property type="nucleotide sequence ID" value="NZ_BOOW01000056.1"/>
</dbReference>
<accession>A0A919VGK6</accession>
<sequence>MANLFAVAYDSVPAAERVRDKLAELQKEHLIEIADMALAERTTDGKIKLHQSRSTVGIGAAGGALWGGLIGLLLFMPLIGMAVGAATGAAAGAMTDVGIDDKFMRELGKELHPGAAALFVLIMGGTRDKVIEAVAPYGGRLIKTSLSNEAEHHLKEALQAARAGTG</sequence>
<comment type="caution">
    <text evidence="2">The sequence shown here is derived from an EMBL/GenBank/DDBJ whole genome shotgun (WGS) entry which is preliminary data.</text>
</comment>
<evidence type="ECO:0000256" key="1">
    <source>
        <dbReference type="SAM" id="Phobius"/>
    </source>
</evidence>
<evidence type="ECO:0000313" key="2">
    <source>
        <dbReference type="EMBL" id="GII97204.1"/>
    </source>
</evidence>
<dbReference type="Pfam" id="PF06897">
    <property type="entry name" value="DUF1269"/>
    <property type="match status" value="1"/>
</dbReference>
<feature type="transmembrane region" description="Helical" evidence="1">
    <location>
        <begin position="56"/>
        <end position="75"/>
    </location>
</feature>
<gene>
    <name evidence="2" type="ORF">Ssi02_74350</name>
</gene>
<keyword evidence="1" id="KW-0812">Transmembrane</keyword>
<dbReference type="AlphaFoldDB" id="A0A919VGK6"/>
<organism evidence="2 3">
    <name type="scientific">Sinosporangium siamense</name>
    <dbReference type="NCBI Taxonomy" id="1367973"/>
    <lineage>
        <taxon>Bacteria</taxon>
        <taxon>Bacillati</taxon>
        <taxon>Actinomycetota</taxon>
        <taxon>Actinomycetes</taxon>
        <taxon>Streptosporangiales</taxon>
        <taxon>Streptosporangiaceae</taxon>
        <taxon>Sinosporangium</taxon>
    </lineage>
</organism>
<keyword evidence="3" id="KW-1185">Reference proteome</keyword>
<dbReference type="Proteomes" id="UP000606172">
    <property type="component" value="Unassembled WGS sequence"/>
</dbReference>
<reference evidence="2" key="1">
    <citation type="submission" date="2021-01" db="EMBL/GenBank/DDBJ databases">
        <title>Whole genome shotgun sequence of Sinosporangium siamense NBRC 109515.</title>
        <authorList>
            <person name="Komaki H."/>
            <person name="Tamura T."/>
        </authorList>
    </citation>
    <scope>NUCLEOTIDE SEQUENCE</scope>
    <source>
        <strain evidence="2">NBRC 109515</strain>
    </source>
</reference>
<dbReference type="EMBL" id="BOOW01000056">
    <property type="protein sequence ID" value="GII97204.1"/>
    <property type="molecule type" value="Genomic_DNA"/>
</dbReference>
<protein>
    <submittedName>
        <fullName evidence="2">Membrane protein</fullName>
    </submittedName>
</protein>
<keyword evidence="1" id="KW-1133">Transmembrane helix</keyword>
<keyword evidence="1" id="KW-0472">Membrane</keyword>
<name>A0A919VGK6_9ACTN</name>
<evidence type="ECO:0000313" key="3">
    <source>
        <dbReference type="Proteomes" id="UP000606172"/>
    </source>
</evidence>
<dbReference type="InterPro" id="IPR009200">
    <property type="entry name" value="DUF1269_membrane"/>
</dbReference>
<proteinExistence type="predicted"/>